<name>A0ACB7UTX1_DIOAL</name>
<comment type="caution">
    <text evidence="1">The sequence shown here is derived from an EMBL/GenBank/DDBJ whole genome shotgun (WGS) entry which is preliminary data.</text>
</comment>
<sequence>MLMVDCLLVFNLSQEPTKIIREALSKALVPYFPVAEEFTFSDQGQLSVSCTGRGVWFIGALANFPLKDINMFIKHQEFLPQPPLCIDPTDHMCWNLIEEQREAAKLLCEVFLRICLNVLICVCLLLLCLEPML</sequence>
<dbReference type="EMBL" id="CM037024">
    <property type="protein sequence ID" value="KAH7664170.1"/>
    <property type="molecule type" value="Genomic_DNA"/>
</dbReference>
<proteinExistence type="predicted"/>
<organism evidence="1 2">
    <name type="scientific">Dioscorea alata</name>
    <name type="common">Purple yam</name>
    <dbReference type="NCBI Taxonomy" id="55571"/>
    <lineage>
        <taxon>Eukaryota</taxon>
        <taxon>Viridiplantae</taxon>
        <taxon>Streptophyta</taxon>
        <taxon>Embryophyta</taxon>
        <taxon>Tracheophyta</taxon>
        <taxon>Spermatophyta</taxon>
        <taxon>Magnoliopsida</taxon>
        <taxon>Liliopsida</taxon>
        <taxon>Dioscoreales</taxon>
        <taxon>Dioscoreaceae</taxon>
        <taxon>Dioscorea</taxon>
    </lineage>
</organism>
<keyword evidence="1" id="KW-0808">Transferase</keyword>
<reference evidence="2" key="1">
    <citation type="journal article" date="2022" name="Nat. Commun.">
        <title>Chromosome evolution and the genetic basis of agronomically important traits in greater yam.</title>
        <authorList>
            <person name="Bredeson J.V."/>
            <person name="Lyons J.B."/>
            <person name="Oniyinde I.O."/>
            <person name="Okereke N.R."/>
            <person name="Kolade O."/>
            <person name="Nnabue I."/>
            <person name="Nwadili C.O."/>
            <person name="Hribova E."/>
            <person name="Parker M."/>
            <person name="Nwogha J."/>
            <person name="Shu S."/>
            <person name="Carlson J."/>
            <person name="Kariba R."/>
            <person name="Muthemba S."/>
            <person name="Knop K."/>
            <person name="Barton G.J."/>
            <person name="Sherwood A.V."/>
            <person name="Lopez-Montes A."/>
            <person name="Asiedu R."/>
            <person name="Jamnadass R."/>
            <person name="Muchugi A."/>
            <person name="Goodstein D."/>
            <person name="Egesi C.N."/>
            <person name="Featherston J."/>
            <person name="Asfaw A."/>
            <person name="Simpson G.G."/>
            <person name="Dolezel J."/>
            <person name="Hendre P.S."/>
            <person name="Van Deynze A."/>
            <person name="Kumar P.L."/>
            <person name="Obidiegwu J.E."/>
            <person name="Bhattacharjee R."/>
            <person name="Rokhsar D.S."/>
        </authorList>
    </citation>
    <scope>NUCLEOTIDE SEQUENCE [LARGE SCALE GENOMIC DNA]</scope>
    <source>
        <strain evidence="2">cv. TDa95/00328</strain>
    </source>
</reference>
<evidence type="ECO:0000313" key="2">
    <source>
        <dbReference type="Proteomes" id="UP000827976"/>
    </source>
</evidence>
<gene>
    <name evidence="1" type="ORF">IHE45_14G103300</name>
</gene>
<accession>A0ACB7UTX1</accession>
<dbReference type="Proteomes" id="UP000827976">
    <property type="component" value="Chromosome 14"/>
</dbReference>
<keyword evidence="2" id="KW-1185">Reference proteome</keyword>
<evidence type="ECO:0000313" key="1">
    <source>
        <dbReference type="EMBL" id="KAH7664170.1"/>
    </source>
</evidence>
<protein>
    <submittedName>
        <fullName evidence="1">Transferase protein</fullName>
    </submittedName>
</protein>